<sequence length="69" mass="7787">MFQASQAIETEGTRGSVAGRGGKTFPNQPFQSLAQSLQFPLTGPPKMFLHIKWKVWMMPMRNLISESMM</sequence>
<dbReference type="EMBL" id="JAJJMB010012717">
    <property type="protein sequence ID" value="KAI3873940.1"/>
    <property type="molecule type" value="Genomic_DNA"/>
</dbReference>
<proteinExistence type="predicted"/>
<evidence type="ECO:0000256" key="1">
    <source>
        <dbReference type="SAM" id="MobiDB-lite"/>
    </source>
</evidence>
<dbReference type="Proteomes" id="UP001202328">
    <property type="component" value="Unassembled WGS sequence"/>
</dbReference>
<name>A0AAD4S869_9MAGN</name>
<comment type="caution">
    <text evidence="2">The sequence shown here is derived from an EMBL/GenBank/DDBJ whole genome shotgun (WGS) entry which is preliminary data.</text>
</comment>
<protein>
    <submittedName>
        <fullName evidence="2">Uncharacterized protein</fullName>
    </submittedName>
</protein>
<keyword evidence="3" id="KW-1185">Reference proteome</keyword>
<dbReference type="AlphaFoldDB" id="A0AAD4S869"/>
<gene>
    <name evidence="2" type="ORF">MKW98_001589</name>
</gene>
<accession>A0AAD4S869</accession>
<evidence type="ECO:0000313" key="2">
    <source>
        <dbReference type="EMBL" id="KAI3873940.1"/>
    </source>
</evidence>
<reference evidence="2" key="1">
    <citation type="submission" date="2022-04" db="EMBL/GenBank/DDBJ databases">
        <title>A functionally conserved STORR gene fusion in Papaver species that diverged 16.8 million years ago.</title>
        <authorList>
            <person name="Catania T."/>
        </authorList>
    </citation>
    <scope>NUCLEOTIDE SEQUENCE</scope>
    <source>
        <strain evidence="2">S-188037</strain>
    </source>
</reference>
<evidence type="ECO:0000313" key="3">
    <source>
        <dbReference type="Proteomes" id="UP001202328"/>
    </source>
</evidence>
<organism evidence="2 3">
    <name type="scientific">Papaver atlanticum</name>
    <dbReference type="NCBI Taxonomy" id="357466"/>
    <lineage>
        <taxon>Eukaryota</taxon>
        <taxon>Viridiplantae</taxon>
        <taxon>Streptophyta</taxon>
        <taxon>Embryophyta</taxon>
        <taxon>Tracheophyta</taxon>
        <taxon>Spermatophyta</taxon>
        <taxon>Magnoliopsida</taxon>
        <taxon>Ranunculales</taxon>
        <taxon>Papaveraceae</taxon>
        <taxon>Papaveroideae</taxon>
        <taxon>Papaver</taxon>
    </lineage>
</organism>
<feature type="region of interest" description="Disordered" evidence="1">
    <location>
        <begin position="1"/>
        <end position="25"/>
    </location>
</feature>